<comment type="caution">
    <text evidence="1">The sequence shown here is derived from an EMBL/GenBank/DDBJ whole genome shotgun (WGS) entry which is preliminary data.</text>
</comment>
<reference evidence="1 2" key="1">
    <citation type="journal article" date="2022" name="Hortic Res">
        <title>A haplotype resolved chromosomal level avocado genome allows analysis of novel avocado genes.</title>
        <authorList>
            <person name="Nath O."/>
            <person name="Fletcher S.J."/>
            <person name="Hayward A."/>
            <person name="Shaw L.M."/>
            <person name="Masouleh A.K."/>
            <person name="Furtado A."/>
            <person name="Henry R.J."/>
            <person name="Mitter N."/>
        </authorList>
    </citation>
    <scope>NUCLEOTIDE SEQUENCE [LARGE SCALE GENOMIC DNA]</scope>
    <source>
        <strain evidence="2">cv. Hass</strain>
    </source>
</reference>
<dbReference type="Proteomes" id="UP001234297">
    <property type="component" value="Chromosome 7"/>
</dbReference>
<evidence type="ECO:0000313" key="2">
    <source>
        <dbReference type="Proteomes" id="UP001234297"/>
    </source>
</evidence>
<dbReference type="EMBL" id="CM056815">
    <property type="protein sequence ID" value="KAJ8629362.1"/>
    <property type="molecule type" value="Genomic_DNA"/>
</dbReference>
<proteinExistence type="predicted"/>
<gene>
    <name evidence="1" type="ORF">MRB53_022685</name>
</gene>
<sequence>MQHSFGQGPIPDKGFTPLLGIESLNPFQRAGLPFDILLPNPRTSYPVGVVIYHGTPLLLGSILTQIYLRFCSFINFNQTPKDSPLWRRMLELKHHILDHLCWPVGNGEAIDAFQDLWIPGAGPKGCLRMAPSIFIASVISSPGTRTTTLAGTNNSSPAGR</sequence>
<evidence type="ECO:0000313" key="1">
    <source>
        <dbReference type="EMBL" id="KAJ8629362.1"/>
    </source>
</evidence>
<organism evidence="1 2">
    <name type="scientific">Persea americana</name>
    <name type="common">Avocado</name>
    <dbReference type="NCBI Taxonomy" id="3435"/>
    <lineage>
        <taxon>Eukaryota</taxon>
        <taxon>Viridiplantae</taxon>
        <taxon>Streptophyta</taxon>
        <taxon>Embryophyta</taxon>
        <taxon>Tracheophyta</taxon>
        <taxon>Spermatophyta</taxon>
        <taxon>Magnoliopsida</taxon>
        <taxon>Magnoliidae</taxon>
        <taxon>Laurales</taxon>
        <taxon>Lauraceae</taxon>
        <taxon>Persea</taxon>
    </lineage>
</organism>
<accession>A0ACC2L7N0</accession>
<protein>
    <submittedName>
        <fullName evidence="1">Uncharacterized protein</fullName>
    </submittedName>
</protein>
<keyword evidence="2" id="KW-1185">Reference proteome</keyword>
<name>A0ACC2L7N0_PERAE</name>